<dbReference type="InterPro" id="IPR052366">
    <property type="entry name" value="GTP_Pyrophosphokinase"/>
</dbReference>
<evidence type="ECO:0000313" key="3">
    <source>
        <dbReference type="EMBL" id="GKU70351.1"/>
    </source>
</evidence>
<organism evidence="3 5">
    <name type="scientific">Mycobacterium montefiorense</name>
    <dbReference type="NCBI Taxonomy" id="154654"/>
    <lineage>
        <taxon>Bacteria</taxon>
        <taxon>Bacillati</taxon>
        <taxon>Actinomycetota</taxon>
        <taxon>Actinomycetes</taxon>
        <taxon>Mycobacteriales</taxon>
        <taxon>Mycobacteriaceae</taxon>
        <taxon>Mycobacterium</taxon>
        <taxon>Mycobacterium simiae complex</taxon>
    </lineage>
</organism>
<dbReference type="InterPro" id="IPR043519">
    <property type="entry name" value="NT_sf"/>
</dbReference>
<dbReference type="SUPFAM" id="SSF81301">
    <property type="entry name" value="Nucleotidyltransferase"/>
    <property type="match status" value="1"/>
</dbReference>
<dbReference type="PANTHER" id="PTHR47837">
    <property type="entry name" value="GTP PYROPHOSPHOKINASE YJBM"/>
    <property type="match status" value="1"/>
</dbReference>
<dbReference type="AlphaFoldDB" id="A0AA37PII2"/>
<reference evidence="3" key="3">
    <citation type="journal article" date="2022" name="Microbiol. Resour. Announc.">
        <title>Draft Genome Sequences of Eight Mycobacterium montefiorense Strains Isolated from Salamanders in Captivity.</title>
        <authorList>
            <person name="Komine T."/>
            <person name="Ihara H."/>
            <person name="Fukano H."/>
            <person name="Hoshino Y."/>
            <person name="Kurata O."/>
            <person name="Wada S."/>
        </authorList>
    </citation>
    <scope>NUCLEOTIDE SEQUENCE</scope>
    <source>
        <strain evidence="3">NJB18185</strain>
    </source>
</reference>
<dbReference type="PANTHER" id="PTHR47837:SF1">
    <property type="entry name" value="GTP PYROPHOSPHOKINASE YJBM"/>
    <property type="match status" value="1"/>
</dbReference>
<dbReference type="GO" id="GO:0015969">
    <property type="term" value="P:guanosine tetraphosphate metabolic process"/>
    <property type="evidence" value="ECO:0007669"/>
    <property type="project" value="InterPro"/>
</dbReference>
<evidence type="ECO:0000313" key="5">
    <source>
        <dbReference type="Proteomes" id="UP001139505"/>
    </source>
</evidence>
<dbReference type="RefSeq" id="WP_108921503.1">
    <property type="nucleotide sequence ID" value="NZ_BFCH01000011.1"/>
</dbReference>
<dbReference type="InterPro" id="IPR007685">
    <property type="entry name" value="RelA_SpoT"/>
</dbReference>
<evidence type="ECO:0000259" key="1">
    <source>
        <dbReference type="SMART" id="SM00954"/>
    </source>
</evidence>
<dbReference type="EMBL" id="BQYH01000002">
    <property type="protein sequence ID" value="GKU70351.1"/>
    <property type="molecule type" value="Genomic_DNA"/>
</dbReference>
<proteinExistence type="predicted"/>
<reference evidence="2" key="1">
    <citation type="journal article" date="2018" name="Genome Announc.">
        <title>Draft Genome Sequence of Mycobacterium montefiorense Isolated from Japanese Black Salamander (Hynobius nigrescens).</title>
        <authorList>
            <person name="Fukano H."/>
            <person name="Yoshida M."/>
            <person name="Shimizu A."/>
            <person name="Iwao H."/>
            <person name="Katayama Y."/>
            <person name="Omatsu T."/>
            <person name="Mizutani T."/>
            <person name="Kurata O."/>
            <person name="Wada S."/>
            <person name="Hoshino Y."/>
        </authorList>
    </citation>
    <scope>NUCLEOTIDE SEQUENCE</scope>
    <source>
        <strain evidence="2">BS</strain>
    </source>
</reference>
<name>A0AA37PII2_9MYCO</name>
<gene>
    <name evidence="2" type="ORF">MmonteBS_17090</name>
    <name evidence="3" type="ORF">NJB18185_01290</name>
</gene>
<dbReference type="CDD" id="cd05399">
    <property type="entry name" value="NT_Rel-Spo_like"/>
    <property type="match status" value="1"/>
</dbReference>
<accession>A0AA37PII2</accession>
<dbReference type="SMART" id="SM00954">
    <property type="entry name" value="RelA_SpoT"/>
    <property type="match status" value="1"/>
</dbReference>
<dbReference type="EMBL" id="BFCH01000011">
    <property type="protein sequence ID" value="GBG37337.1"/>
    <property type="molecule type" value="Genomic_DNA"/>
</dbReference>
<dbReference type="Gene3D" id="3.30.460.10">
    <property type="entry name" value="Beta Polymerase, domain 2"/>
    <property type="match status" value="1"/>
</dbReference>
<evidence type="ECO:0000313" key="4">
    <source>
        <dbReference type="Proteomes" id="UP000245060"/>
    </source>
</evidence>
<evidence type="ECO:0000313" key="2">
    <source>
        <dbReference type="EMBL" id="GBG37337.1"/>
    </source>
</evidence>
<reference evidence="4" key="2">
    <citation type="submission" date="2018-04" db="EMBL/GenBank/DDBJ databases">
        <title>Draft genome sequence of Mycobacterium montefiorense isolated from Japanese black salamander.</title>
        <authorList>
            <person name="Fukano H."/>
            <person name="Yoshida M."/>
            <person name="Shimizu A."/>
            <person name="Iwao H."/>
            <person name="Kurata O."/>
            <person name="Katayama Y."/>
            <person name="Omatsu T."/>
            <person name="Mizutani T."/>
            <person name="Wada S."/>
            <person name="Hoshino Y."/>
        </authorList>
    </citation>
    <scope>NUCLEOTIDE SEQUENCE [LARGE SCALE GENOMIC DNA]</scope>
    <source>
        <strain evidence="4">BS</strain>
    </source>
</reference>
<comment type="caution">
    <text evidence="3">The sequence shown here is derived from an EMBL/GenBank/DDBJ whole genome shotgun (WGS) entry which is preliminary data.</text>
</comment>
<keyword evidence="4" id="KW-1185">Reference proteome</keyword>
<dbReference type="Proteomes" id="UP000245060">
    <property type="component" value="Unassembled WGS sequence"/>
</dbReference>
<feature type="domain" description="RelA/SpoT" evidence="1">
    <location>
        <begin position="48"/>
        <end position="170"/>
    </location>
</feature>
<dbReference type="Proteomes" id="UP001139505">
    <property type="component" value="Unassembled WGS sequence"/>
</dbReference>
<dbReference type="Pfam" id="PF04607">
    <property type="entry name" value="RelA_SpoT"/>
    <property type="match status" value="1"/>
</dbReference>
<protein>
    <recommendedName>
        <fullName evidence="1">RelA/SpoT domain-containing protein</fullName>
    </recommendedName>
</protein>
<reference evidence="3" key="4">
    <citation type="submission" date="2022-04" db="EMBL/GenBank/DDBJ databases">
        <authorList>
            <person name="Komine T."/>
            <person name="Fukano H."/>
            <person name="Wada S."/>
        </authorList>
    </citation>
    <scope>NUCLEOTIDE SEQUENCE</scope>
    <source>
        <strain evidence="3">NJB18185</strain>
    </source>
</reference>
<sequence length="336" mass="37847">MASTAALEEARLRYIGEFPTFQRAAELLRQRLADVLRNSGIPDAHVKVRAKEISSFVKKLRKYGDDCWDKTTDKVGAQVVVHKLSEVRDLRKVLEDGVEGLGYLGTTDKSMYTGDPREVRYTGVHVQIGLLDVLTSDDLPVECEIQLRTQAQDVWAYLEHGLIYKPLIDPSPAIARKIARLSVLVEMFDEEVDTVITELEQDPRYGSALLLHEAERWFLTFVSEPGERDLSFEVLNQIKPSIDVGEAASYGQTLARFVAERRTQIEDALRDYGSGSEYEGDFSYFLFSQPEALIVWERVEAKPLALARMVRNTELEPAVVALADVWGRPLQLGSGQ</sequence>